<feature type="chain" id="PRO_5034224090" description="Lipoprotein" evidence="1">
    <location>
        <begin position="24"/>
        <end position="175"/>
    </location>
</feature>
<dbReference type="AlphaFoldDB" id="A0A8H4CPU3"/>
<protein>
    <recommendedName>
        <fullName evidence="4">Lipoprotein</fullName>
    </recommendedName>
</protein>
<organism evidence="2 3">
    <name type="scientific">Colletotrichum gloeosporioides</name>
    <name type="common">Anthracnose fungus</name>
    <name type="synonym">Glomerella cingulata</name>
    <dbReference type="NCBI Taxonomy" id="474922"/>
    <lineage>
        <taxon>Eukaryota</taxon>
        <taxon>Fungi</taxon>
        <taxon>Dikarya</taxon>
        <taxon>Ascomycota</taxon>
        <taxon>Pezizomycotina</taxon>
        <taxon>Sordariomycetes</taxon>
        <taxon>Hypocreomycetidae</taxon>
        <taxon>Glomerellales</taxon>
        <taxon>Glomerellaceae</taxon>
        <taxon>Colletotrichum</taxon>
        <taxon>Colletotrichum gloeosporioides species complex</taxon>
    </lineage>
</organism>
<keyword evidence="3" id="KW-1185">Reference proteome</keyword>
<reference evidence="2" key="1">
    <citation type="journal article" date="2020" name="Phytopathology">
        <title>Genome sequence and comparative analysis of Colletotrichum gloeosporioides isolated from Liriodendron leaves.</title>
        <authorList>
            <person name="Fu F.F."/>
            <person name="Hao Z."/>
            <person name="Wang P."/>
            <person name="Lu Y."/>
            <person name="Xue L.J."/>
            <person name="Wei G."/>
            <person name="Tian Y."/>
            <person name="Baishi H."/>
            <person name="Xu H."/>
            <person name="Shi J."/>
            <person name="Cheng T."/>
            <person name="Wang G."/>
            <person name="Yi Y."/>
            <person name="Chen J."/>
        </authorList>
    </citation>
    <scope>NUCLEOTIDE SEQUENCE</scope>
    <source>
        <strain evidence="2">Lc1</strain>
    </source>
</reference>
<comment type="caution">
    <text evidence="2">The sequence shown here is derived from an EMBL/GenBank/DDBJ whole genome shotgun (WGS) entry which is preliminary data.</text>
</comment>
<feature type="signal peptide" evidence="1">
    <location>
        <begin position="1"/>
        <end position="23"/>
    </location>
</feature>
<evidence type="ECO:0000313" key="3">
    <source>
        <dbReference type="Proteomes" id="UP000613401"/>
    </source>
</evidence>
<keyword evidence="1" id="KW-0732">Signal</keyword>
<evidence type="ECO:0000256" key="1">
    <source>
        <dbReference type="SAM" id="SignalP"/>
    </source>
</evidence>
<dbReference type="EMBL" id="WVTB01000027">
    <property type="protein sequence ID" value="KAF3807855.1"/>
    <property type="molecule type" value="Genomic_DNA"/>
</dbReference>
<dbReference type="RefSeq" id="XP_045267014.1">
    <property type="nucleotide sequence ID" value="XM_045407569.1"/>
</dbReference>
<evidence type="ECO:0000313" key="2">
    <source>
        <dbReference type="EMBL" id="KAF3807855.1"/>
    </source>
</evidence>
<accession>A0A8H4CPU3</accession>
<sequence length="175" mass="18354">KQKQTAKMKAYAVILSLATLAACQAPQPPPAPAPNDTPACAEAKILAGGIALNIQIQQQEQAGLAAVMQSLQANPVNMQQFQVAKSNLLSFVSDGIQVRQANQLIAPSGNGAAQGLAVVANAQLSELQKVAGLTGNPQQDNPVTQSLQMDFSGGIQQNMKNQQAVCGDYSERFKK</sequence>
<reference evidence="2" key="2">
    <citation type="submission" date="2020-03" db="EMBL/GenBank/DDBJ databases">
        <authorList>
            <person name="Fu F.-F."/>
            <person name="Chen J."/>
        </authorList>
    </citation>
    <scope>NUCLEOTIDE SEQUENCE</scope>
    <source>
        <strain evidence="2">Lc1</strain>
    </source>
</reference>
<feature type="non-terminal residue" evidence="2">
    <location>
        <position position="1"/>
    </location>
</feature>
<proteinExistence type="predicted"/>
<name>A0A8H4CPU3_COLGL</name>
<dbReference type="GeneID" id="69014734"/>
<evidence type="ECO:0008006" key="4">
    <source>
        <dbReference type="Google" id="ProtNLM"/>
    </source>
</evidence>
<gene>
    <name evidence="2" type="ORF">GCG54_00007590</name>
</gene>
<dbReference type="Proteomes" id="UP000613401">
    <property type="component" value="Unassembled WGS sequence"/>
</dbReference>